<evidence type="ECO:0000313" key="2">
    <source>
        <dbReference type="Proteomes" id="UP000765509"/>
    </source>
</evidence>
<accession>A0A9Q3J3Y8</accession>
<reference evidence="1" key="1">
    <citation type="submission" date="2021-03" db="EMBL/GenBank/DDBJ databases">
        <title>Draft genome sequence of rust myrtle Austropuccinia psidii MF-1, a brazilian biotype.</title>
        <authorList>
            <person name="Quecine M.C."/>
            <person name="Pachon D.M.R."/>
            <person name="Bonatelli M.L."/>
            <person name="Correr F.H."/>
            <person name="Franceschini L.M."/>
            <person name="Leite T.F."/>
            <person name="Margarido G.R.A."/>
            <person name="Almeida C.A."/>
            <person name="Ferrarezi J.A."/>
            <person name="Labate C.A."/>
        </authorList>
    </citation>
    <scope>NUCLEOTIDE SEQUENCE</scope>
    <source>
        <strain evidence="1">MF-1</strain>
    </source>
</reference>
<organism evidence="1 2">
    <name type="scientific">Austropuccinia psidii MF-1</name>
    <dbReference type="NCBI Taxonomy" id="1389203"/>
    <lineage>
        <taxon>Eukaryota</taxon>
        <taxon>Fungi</taxon>
        <taxon>Dikarya</taxon>
        <taxon>Basidiomycota</taxon>
        <taxon>Pucciniomycotina</taxon>
        <taxon>Pucciniomycetes</taxon>
        <taxon>Pucciniales</taxon>
        <taxon>Sphaerophragmiaceae</taxon>
        <taxon>Austropuccinia</taxon>
    </lineage>
</organism>
<dbReference type="Proteomes" id="UP000765509">
    <property type="component" value="Unassembled WGS sequence"/>
</dbReference>
<gene>
    <name evidence="1" type="ORF">O181_094863</name>
</gene>
<name>A0A9Q3J3Y8_9BASI</name>
<evidence type="ECO:0000313" key="1">
    <source>
        <dbReference type="EMBL" id="MBW0555148.1"/>
    </source>
</evidence>
<keyword evidence="2" id="KW-1185">Reference proteome</keyword>
<proteinExistence type="predicted"/>
<sequence>MADHLPPLPFLLLCNNWLPHLTMLTLTQILASPPLPHHLQHMQSLCLPTLPHDFHNLSCLCSHTSLRFTNLPSLHSQNDWLLNTRQFIFPISHLSTSTNIGFHSTTSTSPLYTILSHSHPVL</sequence>
<protein>
    <submittedName>
        <fullName evidence="1">Uncharacterized protein</fullName>
    </submittedName>
</protein>
<comment type="caution">
    <text evidence="1">The sequence shown here is derived from an EMBL/GenBank/DDBJ whole genome shotgun (WGS) entry which is preliminary data.</text>
</comment>
<dbReference type="EMBL" id="AVOT02062047">
    <property type="protein sequence ID" value="MBW0555148.1"/>
    <property type="molecule type" value="Genomic_DNA"/>
</dbReference>
<dbReference type="AlphaFoldDB" id="A0A9Q3J3Y8"/>